<dbReference type="InterPro" id="IPR029058">
    <property type="entry name" value="AB_hydrolase_fold"/>
</dbReference>
<dbReference type="InterPro" id="IPR017209">
    <property type="entry name" value="Abhydr"/>
</dbReference>
<accession>A0A1D7UU66</accession>
<reference evidence="5 6" key="1">
    <citation type="submission" date="2016-04" db="EMBL/GenBank/DDBJ databases">
        <title>Complete genome seqeunce of Leptospira alstonii serovar Room22.</title>
        <authorList>
            <person name="Nally J.E."/>
            <person name="Bayles D.O."/>
            <person name="Hurley D."/>
            <person name="Fanning S."/>
            <person name="McMahon B.J."/>
            <person name="Arent Z."/>
        </authorList>
    </citation>
    <scope>NUCLEOTIDE SEQUENCE [LARGE SCALE GENOMIC DNA]</scope>
    <source>
        <strain evidence="5 6">GWTS #1</strain>
    </source>
</reference>
<dbReference type="RefSeq" id="WP_069606401.1">
    <property type="nucleotide sequence ID" value="NZ_CP015217.1"/>
</dbReference>
<keyword evidence="1" id="KW-0442">Lipid degradation</keyword>
<dbReference type="EMBL" id="CP015217">
    <property type="protein sequence ID" value="AOP33160.1"/>
    <property type="molecule type" value="Genomic_DNA"/>
</dbReference>
<organism evidence="5 6">
    <name type="scientific">Leptospira tipperaryensis</name>
    <dbReference type="NCBI Taxonomy" id="2564040"/>
    <lineage>
        <taxon>Bacteria</taxon>
        <taxon>Pseudomonadati</taxon>
        <taxon>Spirochaetota</taxon>
        <taxon>Spirochaetia</taxon>
        <taxon>Leptospirales</taxon>
        <taxon>Leptospiraceae</taxon>
        <taxon>Leptospira</taxon>
    </lineage>
</organism>
<keyword evidence="5" id="KW-0378">Hydrolase</keyword>
<name>A0A1D7UU66_9LEPT</name>
<dbReference type="AlphaFoldDB" id="A0A1D7UU66"/>
<dbReference type="PIRSF" id="PIRSF037445">
    <property type="entry name" value="UCP037445_abhydr"/>
    <property type="match status" value="1"/>
</dbReference>
<dbReference type="GO" id="GO:0016787">
    <property type="term" value="F:hydrolase activity"/>
    <property type="evidence" value="ECO:0007669"/>
    <property type="project" value="UniProtKB-KW"/>
</dbReference>
<dbReference type="Gene3D" id="3.40.50.1820">
    <property type="entry name" value="alpha/beta hydrolase"/>
    <property type="match status" value="1"/>
</dbReference>
<dbReference type="GO" id="GO:0016042">
    <property type="term" value="P:lipid catabolic process"/>
    <property type="evidence" value="ECO:0007669"/>
    <property type="project" value="UniProtKB-KW"/>
</dbReference>
<keyword evidence="6" id="KW-1185">Reference proteome</keyword>
<evidence type="ECO:0000313" key="5">
    <source>
        <dbReference type="EMBL" id="AOP33160.1"/>
    </source>
</evidence>
<dbReference type="PANTHER" id="PTHR11005">
    <property type="entry name" value="LYSOSOMAL ACID LIPASE-RELATED"/>
    <property type="match status" value="1"/>
</dbReference>
<protein>
    <submittedName>
        <fullName evidence="5">Hydrolase</fullName>
    </submittedName>
</protein>
<evidence type="ECO:0000256" key="2">
    <source>
        <dbReference type="ARBA" id="ARBA00023098"/>
    </source>
</evidence>
<sequence length="415" mass="46681">MLAILKNRRSPFYLATTFLILLLFALLASTLAFIFTGILILILLIHPLLLNWIGKLYGQEDIADEVHFAKTKDGWNLALHRHIPPQPNPQLAPVLVVHGIATNKYVVDLDRRHSLPYYLKLRGYEVFAVSLRGCGRSYHESPTRYEDFTFDDIVKYDVPAMIDKVKKITGADRISYVGHSMGAMILYSHFCISEPKDTKDIGAFVSLGGPGNLNHIGITLLGLLSRFPRARKMLDLKFGASILAPIAGEVYTPIDEILYNPKVTSSKTVKKIMKNAIENISDGVTEQFMRWIETKEMHSLNGFYDYVHLQKKINVPSLFIAGEKDVIATPDSVRSVFENAGSKKKEFRVISKANGSSDDYGHACLVMGDRADDDVFQYVESFLHKYGTRARPGFANKIKEGFLSVFSKIRKPFVS</sequence>
<gene>
    <name evidence="5" type="ORF">A0128_04405</name>
</gene>
<dbReference type="ESTHER" id="9lept-a0a1d7uu66">
    <property type="family name" value="Abhydr_predicted"/>
</dbReference>
<keyword evidence="3" id="KW-0812">Transmembrane</keyword>
<dbReference type="PRINTS" id="PR00412">
    <property type="entry name" value="EPOXHYDRLASE"/>
</dbReference>
<proteinExistence type="predicted"/>
<dbReference type="InterPro" id="IPR000639">
    <property type="entry name" value="Epox_hydrolase-like"/>
</dbReference>
<dbReference type="Proteomes" id="UP000094197">
    <property type="component" value="Chromosome 1"/>
</dbReference>
<evidence type="ECO:0000256" key="3">
    <source>
        <dbReference type="SAM" id="Phobius"/>
    </source>
</evidence>
<dbReference type="OrthoDB" id="340890at2"/>
<evidence type="ECO:0000256" key="1">
    <source>
        <dbReference type="ARBA" id="ARBA00022963"/>
    </source>
</evidence>
<evidence type="ECO:0000259" key="4">
    <source>
        <dbReference type="Pfam" id="PF00561"/>
    </source>
</evidence>
<keyword evidence="2" id="KW-0443">Lipid metabolism</keyword>
<keyword evidence="3" id="KW-0472">Membrane</keyword>
<dbReference type="KEGG" id="laj:A0128_04405"/>
<keyword evidence="3" id="KW-1133">Transmembrane helix</keyword>
<dbReference type="InterPro" id="IPR000073">
    <property type="entry name" value="AB_hydrolase_1"/>
</dbReference>
<dbReference type="Pfam" id="PF00561">
    <property type="entry name" value="Abhydrolase_1"/>
    <property type="match status" value="1"/>
</dbReference>
<feature type="domain" description="AB hydrolase-1" evidence="4">
    <location>
        <begin position="93"/>
        <end position="351"/>
    </location>
</feature>
<feature type="transmembrane region" description="Helical" evidence="3">
    <location>
        <begin position="12"/>
        <end position="45"/>
    </location>
</feature>
<evidence type="ECO:0000313" key="6">
    <source>
        <dbReference type="Proteomes" id="UP000094197"/>
    </source>
</evidence>
<dbReference type="SUPFAM" id="SSF53474">
    <property type="entry name" value="alpha/beta-Hydrolases"/>
    <property type="match status" value="1"/>
</dbReference>